<dbReference type="EC" id="3.5.3.12" evidence="3"/>
<dbReference type="PROSITE" id="PS51318">
    <property type="entry name" value="TAT"/>
    <property type="match status" value="1"/>
</dbReference>
<keyword evidence="1 3" id="KW-0378">Hydrolase</keyword>
<sequence>MMTRRQTLLFAAAATAGLSSSAPQGRTAGPSARAAGFWYPEETEPHERTFMQWPVNPAVHDDPDFLDDLQKTIAKIANTIAEFEPVVMLAAAQHHGAIRKQVSRNVDLWDIPTDDLWCRDSGPSFVVDGKGGLAITQFNFNGWGNKQTHNADGKIAARIAERMGLPIFDAGLVGEAGGVETDGHGTLIAHESSFININRNRGDKAEIERLLLDTMGARKMLWAPGIIGADITDYHIDALARFVKPGQLLIQMGDKIDHDDPWSIAAFETHDILAAATDAEGRKLDMVILPEPYNIRADGADFVSSYVNYYVCNGAVIAAEFGDREADERAAAILGKLYPGREIITLNIDPVGEVGGGIHCATHEQPKV</sequence>
<dbReference type="PANTHER" id="PTHR31377:SF0">
    <property type="entry name" value="AGMATINE DEIMINASE-RELATED"/>
    <property type="match status" value="1"/>
</dbReference>
<keyword evidence="2" id="KW-0732">Signal</keyword>
<organism evidence="3 4">
    <name type="scientific">Agrobacterium tomkonis CFBP 6623</name>
    <dbReference type="NCBI Taxonomy" id="1183432"/>
    <lineage>
        <taxon>Bacteria</taxon>
        <taxon>Pseudomonadati</taxon>
        <taxon>Pseudomonadota</taxon>
        <taxon>Alphaproteobacteria</taxon>
        <taxon>Hyphomicrobiales</taxon>
        <taxon>Rhizobiaceae</taxon>
        <taxon>Rhizobium/Agrobacterium group</taxon>
        <taxon>Agrobacterium</taxon>
        <taxon>Agrobacterium tumefaciens complex</taxon>
    </lineage>
</organism>
<dbReference type="GO" id="GO:0047632">
    <property type="term" value="F:agmatine deiminase activity"/>
    <property type="evidence" value="ECO:0007669"/>
    <property type="project" value="UniProtKB-EC"/>
</dbReference>
<proteinExistence type="predicted"/>
<evidence type="ECO:0000313" key="3">
    <source>
        <dbReference type="EMBL" id="CUX49417.1"/>
    </source>
</evidence>
<feature type="signal peptide" evidence="2">
    <location>
        <begin position="1"/>
        <end position="21"/>
    </location>
</feature>
<dbReference type="AlphaFoldDB" id="A0A1S7RA27"/>
<name>A0A1S7RA27_9HYPH</name>
<dbReference type="SUPFAM" id="SSF55909">
    <property type="entry name" value="Pentein"/>
    <property type="match status" value="1"/>
</dbReference>
<evidence type="ECO:0000313" key="4">
    <source>
        <dbReference type="Proteomes" id="UP000191988"/>
    </source>
</evidence>
<dbReference type="RefSeq" id="WP_137002564.1">
    <property type="nucleotide sequence ID" value="NZ_LT009724.1"/>
</dbReference>
<dbReference type="STRING" id="1183432.AGR3A_Lc130197"/>
<accession>A0A1S7RA27</accession>
<dbReference type="GO" id="GO:0009446">
    <property type="term" value="P:putrescine biosynthetic process"/>
    <property type="evidence" value="ECO:0007669"/>
    <property type="project" value="InterPro"/>
</dbReference>
<keyword evidence="4" id="KW-1185">Reference proteome</keyword>
<evidence type="ECO:0000256" key="2">
    <source>
        <dbReference type="SAM" id="SignalP"/>
    </source>
</evidence>
<feature type="chain" id="PRO_5010588230" evidence="2">
    <location>
        <begin position="22"/>
        <end position="368"/>
    </location>
</feature>
<dbReference type="Gene3D" id="3.75.10.10">
    <property type="entry name" value="L-arginine/glycine Amidinotransferase, Chain A"/>
    <property type="match status" value="1"/>
</dbReference>
<evidence type="ECO:0000256" key="1">
    <source>
        <dbReference type="ARBA" id="ARBA00022801"/>
    </source>
</evidence>
<dbReference type="EMBL" id="FBWK01000049">
    <property type="protein sequence ID" value="CUX49417.1"/>
    <property type="molecule type" value="Genomic_DNA"/>
</dbReference>
<dbReference type="Proteomes" id="UP000191988">
    <property type="component" value="Unassembled WGS sequence"/>
</dbReference>
<dbReference type="Pfam" id="PF04371">
    <property type="entry name" value="PAD_porph"/>
    <property type="match status" value="1"/>
</dbReference>
<reference evidence="4" key="1">
    <citation type="submission" date="2016-01" db="EMBL/GenBank/DDBJ databases">
        <authorList>
            <person name="Regsiter A."/>
            <person name="william w."/>
        </authorList>
    </citation>
    <scope>NUCLEOTIDE SEQUENCE [LARGE SCALE GENOMIC DNA]</scope>
    <source>
        <strain evidence="4">CFBP 6623</strain>
    </source>
</reference>
<gene>
    <name evidence="3" type="ORF">AGR3A_Lc130197</name>
</gene>
<dbReference type="InterPro" id="IPR007466">
    <property type="entry name" value="Peptidyl-Arg-deiminase_porph"/>
</dbReference>
<dbReference type="InterPro" id="IPR006311">
    <property type="entry name" value="TAT_signal"/>
</dbReference>
<dbReference type="PANTHER" id="PTHR31377">
    <property type="entry name" value="AGMATINE DEIMINASE-RELATED"/>
    <property type="match status" value="1"/>
</dbReference>
<protein>
    <submittedName>
        <fullName evidence="3">Agmatine deiminase</fullName>
        <ecNumber evidence="3">3.5.3.12</ecNumber>
    </submittedName>
</protein>
<dbReference type="GO" id="GO:0004668">
    <property type="term" value="F:protein-arginine deiminase activity"/>
    <property type="evidence" value="ECO:0007669"/>
    <property type="project" value="InterPro"/>
</dbReference>